<comment type="similarity">
    <text evidence="8">Belongs to the methyltransferase superfamily.</text>
</comment>
<evidence type="ECO:0000256" key="2">
    <source>
        <dbReference type="ARBA" id="ARBA00004746"/>
    </source>
</evidence>
<evidence type="ECO:0000256" key="3">
    <source>
        <dbReference type="ARBA" id="ARBA00012327"/>
    </source>
</evidence>
<proteinExistence type="inferred from homology"/>
<evidence type="ECO:0000256" key="5">
    <source>
        <dbReference type="ARBA" id="ARBA00022679"/>
    </source>
</evidence>
<dbReference type="InterPro" id="IPR029063">
    <property type="entry name" value="SAM-dependent_MTases_sf"/>
</dbReference>
<dbReference type="Gene3D" id="3.40.50.150">
    <property type="entry name" value="Vaccinia Virus protein VP39"/>
    <property type="match status" value="1"/>
</dbReference>
<dbReference type="EC" id="2.1.1.197" evidence="3 8"/>
<evidence type="ECO:0000313" key="13">
    <source>
        <dbReference type="Proteomes" id="UP000245887"/>
    </source>
</evidence>
<evidence type="ECO:0000256" key="7">
    <source>
        <dbReference type="ARBA" id="ARBA00022756"/>
    </source>
</evidence>
<comment type="pathway">
    <text evidence="2 8">Cofactor biosynthesis; biotin biosynthesis.</text>
</comment>
<dbReference type="GO" id="GO:0010340">
    <property type="term" value="F:carboxyl-O-methyltransferase activity"/>
    <property type="evidence" value="ECO:0007669"/>
    <property type="project" value="UniProtKB-UniRule"/>
</dbReference>
<dbReference type="GO" id="GO:0102130">
    <property type="term" value="F:malonyl-CoA methyltransferase activity"/>
    <property type="evidence" value="ECO:0007669"/>
    <property type="project" value="UniProtKB-EC"/>
</dbReference>
<reference evidence="10 12" key="1">
    <citation type="submission" date="2017-07" db="EMBL/GenBank/DDBJ databases">
        <title>Tamlnaduibacter salinus (Mi-7) genome sequencing.</title>
        <authorList>
            <person name="Verma A."/>
            <person name="Krishnamurthi S."/>
        </authorList>
    </citation>
    <scope>NUCLEOTIDE SEQUENCE [LARGE SCALE GENOMIC DNA]</scope>
    <source>
        <strain evidence="10 12">Mi-7</strain>
    </source>
</reference>
<dbReference type="GO" id="GO:0008757">
    <property type="term" value="F:S-adenosylmethionine-dependent methyltransferase activity"/>
    <property type="evidence" value="ECO:0007669"/>
    <property type="project" value="InterPro"/>
</dbReference>
<dbReference type="EMBL" id="QEKQ01000008">
    <property type="protein sequence ID" value="PVY70719.1"/>
    <property type="molecule type" value="Genomic_DNA"/>
</dbReference>
<dbReference type="RefSeq" id="WP_095610608.1">
    <property type="nucleotide sequence ID" value="NZ_NMPM01000027.1"/>
</dbReference>
<keyword evidence="7 8" id="KW-0093">Biotin biosynthesis</keyword>
<comment type="caution">
    <text evidence="10">The sequence shown here is derived from an EMBL/GenBank/DDBJ whole genome shotgun (WGS) entry which is preliminary data.</text>
</comment>
<dbReference type="NCBIfam" id="TIGR02072">
    <property type="entry name" value="BioC"/>
    <property type="match status" value="1"/>
</dbReference>
<evidence type="ECO:0000313" key="12">
    <source>
        <dbReference type="Proteomes" id="UP000218332"/>
    </source>
</evidence>
<dbReference type="EMBL" id="NMPM01000027">
    <property type="protein sequence ID" value="PAV26340.1"/>
    <property type="molecule type" value="Genomic_DNA"/>
</dbReference>
<dbReference type="GO" id="GO:0032259">
    <property type="term" value="P:methylation"/>
    <property type="evidence" value="ECO:0007669"/>
    <property type="project" value="UniProtKB-KW"/>
</dbReference>
<evidence type="ECO:0000256" key="1">
    <source>
        <dbReference type="ARBA" id="ARBA00000852"/>
    </source>
</evidence>
<dbReference type="Pfam" id="PF08241">
    <property type="entry name" value="Methyltransf_11"/>
    <property type="match status" value="1"/>
</dbReference>
<evidence type="ECO:0000256" key="6">
    <source>
        <dbReference type="ARBA" id="ARBA00022691"/>
    </source>
</evidence>
<dbReference type="InterPro" id="IPR050602">
    <property type="entry name" value="Malonyl-ACP_OMT"/>
</dbReference>
<dbReference type="UniPathway" id="UPA00078"/>
<name>A0A2A2I5E2_9GAMM</name>
<dbReference type="AlphaFoldDB" id="A0A2A2I5E2"/>
<dbReference type="InterPro" id="IPR011814">
    <property type="entry name" value="BioC"/>
</dbReference>
<keyword evidence="5 8" id="KW-0808">Transferase</keyword>
<dbReference type="CDD" id="cd02440">
    <property type="entry name" value="AdoMet_MTases"/>
    <property type="match status" value="1"/>
</dbReference>
<comment type="catalytic activity">
    <reaction evidence="1 8">
        <text>malonyl-[ACP] + S-adenosyl-L-methionine = malonyl-[ACP] methyl ester + S-adenosyl-L-homocysteine</text>
        <dbReference type="Rhea" id="RHEA:17105"/>
        <dbReference type="Rhea" id="RHEA-COMP:9623"/>
        <dbReference type="Rhea" id="RHEA-COMP:9954"/>
        <dbReference type="ChEBI" id="CHEBI:57856"/>
        <dbReference type="ChEBI" id="CHEBI:59789"/>
        <dbReference type="ChEBI" id="CHEBI:78449"/>
        <dbReference type="ChEBI" id="CHEBI:78845"/>
        <dbReference type="EC" id="2.1.1.197"/>
    </reaction>
</comment>
<gene>
    <name evidence="8 10" type="primary">bioC</name>
    <name evidence="11" type="ORF">C8D92_10875</name>
    <name evidence="10" type="ORF">CF392_06265</name>
</gene>
<dbReference type="SUPFAM" id="SSF53335">
    <property type="entry name" value="S-adenosyl-L-methionine-dependent methyltransferases"/>
    <property type="match status" value="1"/>
</dbReference>
<organism evidence="10 12">
    <name type="scientific">Tamilnaduibacter salinus</name>
    <dbReference type="NCBI Taxonomy" id="1484056"/>
    <lineage>
        <taxon>Bacteria</taxon>
        <taxon>Pseudomonadati</taxon>
        <taxon>Pseudomonadota</taxon>
        <taxon>Gammaproteobacteria</taxon>
        <taxon>Pseudomonadales</taxon>
        <taxon>Marinobacteraceae</taxon>
        <taxon>Tamilnaduibacter</taxon>
    </lineage>
</organism>
<accession>A0A2A2I5E2</accession>
<feature type="domain" description="Methyltransferase type 11" evidence="9">
    <location>
        <begin position="52"/>
        <end position="144"/>
    </location>
</feature>
<dbReference type="InterPro" id="IPR013216">
    <property type="entry name" value="Methyltransf_11"/>
</dbReference>
<dbReference type="GO" id="GO:0009102">
    <property type="term" value="P:biotin biosynthetic process"/>
    <property type="evidence" value="ECO:0007669"/>
    <property type="project" value="UniProtKB-UniRule"/>
</dbReference>
<dbReference type="OrthoDB" id="9760689at2"/>
<dbReference type="PANTHER" id="PTHR13090:SF1">
    <property type="entry name" value="ARGININE-HYDROXYLASE NDUFAF5, MITOCHONDRIAL"/>
    <property type="match status" value="1"/>
</dbReference>
<dbReference type="PANTHER" id="PTHR13090">
    <property type="entry name" value="ARGININE-HYDROXYLASE NDUFAF5, MITOCHONDRIAL"/>
    <property type="match status" value="1"/>
</dbReference>
<sequence>MTHAIAIAEKPDVARDFGAAASGYDGAARLQRHMGDQLLSQCRLSHASAVTDLGCGTGWFTARLAEALPGARFTGVDLSPGMLAQARSSRRMDADWVVADAEQLPLADNSQDLVFSNLMIQWCDAPGRVLAECRRVLRPGGQLLVSTLLDGTLRELRQAWQVADPDVPHVNRFETPEGWSQIVSQAFHGARLTRETVTLGYESPRALLRELKELGAHNKSPSRRKTATAPARLRACFDAYPRLGDGRVEATYKAAYLSVIPD</sequence>
<evidence type="ECO:0000259" key="9">
    <source>
        <dbReference type="Pfam" id="PF08241"/>
    </source>
</evidence>
<evidence type="ECO:0000256" key="4">
    <source>
        <dbReference type="ARBA" id="ARBA00022603"/>
    </source>
</evidence>
<evidence type="ECO:0000313" key="11">
    <source>
        <dbReference type="EMBL" id="PVY70719.1"/>
    </source>
</evidence>
<dbReference type="HAMAP" id="MF_00835">
    <property type="entry name" value="BioC"/>
    <property type="match status" value="1"/>
</dbReference>
<evidence type="ECO:0000313" key="10">
    <source>
        <dbReference type="EMBL" id="PAV26340.1"/>
    </source>
</evidence>
<evidence type="ECO:0000256" key="8">
    <source>
        <dbReference type="HAMAP-Rule" id="MF_00835"/>
    </source>
</evidence>
<keyword evidence="12" id="KW-1185">Reference proteome</keyword>
<protein>
    <recommendedName>
        <fullName evidence="3 8">Malonyl-[acyl-carrier protein] O-methyltransferase</fullName>
        <shortName evidence="8">Malonyl-ACP O-methyltransferase</shortName>
        <ecNumber evidence="3 8">2.1.1.197</ecNumber>
    </recommendedName>
    <alternativeName>
        <fullName evidence="8">Biotin synthesis protein BioC</fullName>
    </alternativeName>
</protein>
<reference evidence="11 13" key="2">
    <citation type="submission" date="2018-04" db="EMBL/GenBank/DDBJ databases">
        <title>Genomic Encyclopedia of Type Strains, Phase IV (KMG-IV): sequencing the most valuable type-strain genomes for metagenomic binning, comparative biology and taxonomic classification.</title>
        <authorList>
            <person name="Goeker M."/>
        </authorList>
    </citation>
    <scope>NUCLEOTIDE SEQUENCE [LARGE SCALE GENOMIC DNA]</scope>
    <source>
        <strain evidence="11 13">DSM 28688</strain>
    </source>
</reference>
<dbReference type="Proteomes" id="UP000218332">
    <property type="component" value="Unassembled WGS sequence"/>
</dbReference>
<dbReference type="Proteomes" id="UP000245887">
    <property type="component" value="Unassembled WGS sequence"/>
</dbReference>
<comment type="function">
    <text evidence="8">Converts the free carboxyl group of a malonyl-thioester to its methyl ester by transfer of a methyl group from S-adenosyl-L-methionine (SAM). It allows to synthesize pimeloyl-ACP via the fatty acid synthetic pathway.</text>
</comment>
<keyword evidence="6 8" id="KW-0949">S-adenosyl-L-methionine</keyword>
<keyword evidence="4 8" id="KW-0489">Methyltransferase</keyword>